<proteinExistence type="predicted"/>
<dbReference type="EMBL" id="JBHUHO010000003">
    <property type="protein sequence ID" value="MFD2114322.1"/>
    <property type="molecule type" value="Genomic_DNA"/>
</dbReference>
<accession>A0ABW4YF41</accession>
<keyword evidence="1" id="KW-0732">Signal</keyword>
<dbReference type="Gene3D" id="3.40.190.10">
    <property type="entry name" value="Periplasmic binding protein-like II"/>
    <property type="match status" value="2"/>
</dbReference>
<sequence>MVFICTSLMMLFLVMAGCSGAKQVTEGEKESSNELIDVKMMIDWTPNTNHTGIFVALENGFYKKHGLNVTIINPGDIPPEQVVAAGTVEFGIGNQENVTQARIQDVPLVSLAAIIQHNTSGFAAPASKNIKSPKDFAGKVYGSYGGEPERAIIKTLMEEEGADVEQVKFVNVGTTEFFAAVEKDIDFLWVFYAWTGIEAELRNEPIDMIYVNEFSDKLDYYTPVIVTNEQMINEQADVVKAFMAATSEGYEFAIDNPEEAAKVLLKAAPELDEELVIASQKWLSPRYKEDAPRWGEQRREVWQLYGEWMYDNGLIEKQLEVDQAYTNEFLPK</sequence>
<gene>
    <name evidence="3" type="ORF">ACFSJH_00960</name>
</gene>
<comment type="caution">
    <text evidence="3">The sequence shown here is derived from an EMBL/GenBank/DDBJ whole genome shotgun (WGS) entry which is preliminary data.</text>
</comment>
<evidence type="ECO:0000313" key="4">
    <source>
        <dbReference type="Proteomes" id="UP001597362"/>
    </source>
</evidence>
<evidence type="ECO:0000259" key="2">
    <source>
        <dbReference type="Pfam" id="PF09084"/>
    </source>
</evidence>
<evidence type="ECO:0000313" key="3">
    <source>
        <dbReference type="EMBL" id="MFD2114322.1"/>
    </source>
</evidence>
<organism evidence="3 4">
    <name type="scientific">Paenibacillus yanchengensis</name>
    <dbReference type="NCBI Taxonomy" id="2035833"/>
    <lineage>
        <taxon>Bacteria</taxon>
        <taxon>Bacillati</taxon>
        <taxon>Bacillota</taxon>
        <taxon>Bacilli</taxon>
        <taxon>Bacillales</taxon>
        <taxon>Paenibacillaceae</taxon>
        <taxon>Paenibacillus</taxon>
    </lineage>
</organism>
<keyword evidence="4" id="KW-1185">Reference proteome</keyword>
<dbReference type="PANTHER" id="PTHR31528:SF3">
    <property type="entry name" value="THIAMINE BIOSYNTHESIS PROTEIN HI_0357-RELATED"/>
    <property type="match status" value="1"/>
</dbReference>
<dbReference type="InterPro" id="IPR015168">
    <property type="entry name" value="SsuA/THI5"/>
</dbReference>
<dbReference type="PANTHER" id="PTHR31528">
    <property type="entry name" value="4-AMINO-5-HYDROXYMETHYL-2-METHYLPYRIMIDINE PHOSPHATE SYNTHASE THI11-RELATED"/>
    <property type="match status" value="1"/>
</dbReference>
<dbReference type="Proteomes" id="UP001597362">
    <property type="component" value="Unassembled WGS sequence"/>
</dbReference>
<name>A0ABW4YF41_9BACL</name>
<protein>
    <submittedName>
        <fullName evidence="3">ABC transporter substrate-binding protein</fullName>
    </submittedName>
</protein>
<feature type="chain" id="PRO_5047423271" evidence="1">
    <location>
        <begin position="22"/>
        <end position="332"/>
    </location>
</feature>
<dbReference type="InterPro" id="IPR027939">
    <property type="entry name" value="NMT1/THI5"/>
</dbReference>
<evidence type="ECO:0000256" key="1">
    <source>
        <dbReference type="SAM" id="SignalP"/>
    </source>
</evidence>
<feature type="signal peptide" evidence="1">
    <location>
        <begin position="1"/>
        <end position="21"/>
    </location>
</feature>
<dbReference type="SUPFAM" id="SSF53850">
    <property type="entry name" value="Periplasmic binding protein-like II"/>
    <property type="match status" value="1"/>
</dbReference>
<feature type="domain" description="SsuA/THI5-like" evidence="2">
    <location>
        <begin position="47"/>
        <end position="260"/>
    </location>
</feature>
<dbReference type="Pfam" id="PF09084">
    <property type="entry name" value="NMT1"/>
    <property type="match status" value="1"/>
</dbReference>
<reference evidence="4" key="1">
    <citation type="journal article" date="2019" name="Int. J. Syst. Evol. Microbiol.">
        <title>The Global Catalogue of Microorganisms (GCM) 10K type strain sequencing project: providing services to taxonomists for standard genome sequencing and annotation.</title>
        <authorList>
            <consortium name="The Broad Institute Genomics Platform"/>
            <consortium name="The Broad Institute Genome Sequencing Center for Infectious Disease"/>
            <person name="Wu L."/>
            <person name="Ma J."/>
        </authorList>
    </citation>
    <scope>NUCLEOTIDE SEQUENCE [LARGE SCALE GENOMIC DNA]</scope>
    <source>
        <strain evidence="4">GH52</strain>
    </source>
</reference>
<dbReference type="RefSeq" id="WP_377769335.1">
    <property type="nucleotide sequence ID" value="NZ_JBHUHO010000003.1"/>
</dbReference>